<keyword evidence="16" id="KW-0472">Membrane</keyword>
<dbReference type="InterPro" id="IPR017907">
    <property type="entry name" value="Znf_RING_CS"/>
</dbReference>
<evidence type="ECO:0000256" key="15">
    <source>
        <dbReference type="ARBA" id="ARBA00022989"/>
    </source>
</evidence>
<dbReference type="GeneID" id="28741573"/>
<dbReference type="PANTHER" id="PTHR23350:SF0">
    <property type="entry name" value="PEROXISOME BIOGENESIS FACTOR 10"/>
    <property type="match status" value="1"/>
</dbReference>
<dbReference type="InterPro" id="IPR006845">
    <property type="entry name" value="Pex_N"/>
</dbReference>
<dbReference type="PROSITE" id="PS00518">
    <property type="entry name" value="ZF_RING_1"/>
    <property type="match status" value="1"/>
</dbReference>
<proteinExistence type="inferred from homology"/>
<keyword evidence="15" id="KW-1133">Transmembrane helix</keyword>
<evidence type="ECO:0000256" key="5">
    <source>
        <dbReference type="ARBA" id="ARBA00012483"/>
    </source>
</evidence>
<evidence type="ECO:0000256" key="1">
    <source>
        <dbReference type="ARBA" id="ARBA00000900"/>
    </source>
</evidence>
<evidence type="ECO:0000256" key="12">
    <source>
        <dbReference type="ARBA" id="ARBA00022786"/>
    </source>
</evidence>
<evidence type="ECO:0000313" key="22">
    <source>
        <dbReference type="Proteomes" id="UP000038010"/>
    </source>
</evidence>
<evidence type="ECO:0000256" key="13">
    <source>
        <dbReference type="ARBA" id="ARBA00022833"/>
    </source>
</evidence>
<comment type="similarity">
    <text evidence="4">Belongs to the pex2/pex10/pex12 family.</text>
</comment>
<comment type="subcellular location">
    <subcellularLocation>
        <location evidence="2">Peroxisome membrane</location>
        <topology evidence="2">Multi-pass membrane protein</topology>
    </subcellularLocation>
</comment>
<evidence type="ECO:0000256" key="18">
    <source>
        <dbReference type="ARBA" id="ARBA00041230"/>
    </source>
</evidence>
<comment type="catalytic activity">
    <reaction evidence="1">
        <text>S-ubiquitinyl-[E2 ubiquitin-conjugating enzyme]-L-cysteine + [acceptor protein]-L-lysine = [E2 ubiquitin-conjugating enzyme]-L-cysteine + N(6)-ubiquitinyl-[acceptor protein]-L-lysine.</text>
        <dbReference type="EC" id="2.3.2.27"/>
    </reaction>
</comment>
<organism evidence="21 22">
    <name type="scientific">Cyphellophora attinorum</name>
    <dbReference type="NCBI Taxonomy" id="1664694"/>
    <lineage>
        <taxon>Eukaryota</taxon>
        <taxon>Fungi</taxon>
        <taxon>Dikarya</taxon>
        <taxon>Ascomycota</taxon>
        <taxon>Pezizomycotina</taxon>
        <taxon>Eurotiomycetes</taxon>
        <taxon>Chaetothyriomycetidae</taxon>
        <taxon>Chaetothyriales</taxon>
        <taxon>Cyphellophoraceae</taxon>
        <taxon>Cyphellophora</taxon>
    </lineage>
</organism>
<dbReference type="SMART" id="SM00184">
    <property type="entry name" value="RING"/>
    <property type="match status" value="1"/>
</dbReference>
<dbReference type="STRING" id="1664694.A0A0N1HVR1"/>
<gene>
    <name evidence="21" type="ORF">AB675_9182</name>
</gene>
<evidence type="ECO:0000256" key="9">
    <source>
        <dbReference type="ARBA" id="ARBA00022692"/>
    </source>
</evidence>
<reference evidence="21 22" key="1">
    <citation type="submission" date="2015-06" db="EMBL/GenBank/DDBJ databases">
        <title>Draft genome of the ant-associated black yeast Phialophora attae CBS 131958.</title>
        <authorList>
            <person name="Moreno L.F."/>
            <person name="Stielow B.J."/>
            <person name="de Hoog S."/>
            <person name="Vicente V.A."/>
            <person name="Weiss V.A."/>
            <person name="de Vries M."/>
            <person name="Cruz L.M."/>
            <person name="Souza E.M."/>
        </authorList>
    </citation>
    <scope>NUCLEOTIDE SEQUENCE [LARGE SCALE GENOMIC DNA]</scope>
    <source>
        <strain evidence="21 22">CBS 131958</strain>
    </source>
</reference>
<keyword evidence="13" id="KW-0862">Zinc</keyword>
<comment type="caution">
    <text evidence="21">The sequence shown here is derived from an EMBL/GenBank/DDBJ whole genome shotgun (WGS) entry which is preliminary data.</text>
</comment>
<evidence type="ECO:0000313" key="21">
    <source>
        <dbReference type="EMBL" id="KPI41460.1"/>
    </source>
</evidence>
<dbReference type="AlphaFoldDB" id="A0A0N1HVR1"/>
<keyword evidence="6" id="KW-0813">Transport</keyword>
<evidence type="ECO:0000256" key="7">
    <source>
        <dbReference type="ARBA" id="ARBA00022593"/>
    </source>
</evidence>
<accession>A0A0N1HVR1</accession>
<evidence type="ECO:0000256" key="8">
    <source>
        <dbReference type="ARBA" id="ARBA00022679"/>
    </source>
</evidence>
<evidence type="ECO:0000256" key="16">
    <source>
        <dbReference type="ARBA" id="ARBA00023136"/>
    </source>
</evidence>
<keyword evidence="10" id="KW-0479">Metal-binding</keyword>
<dbReference type="CDD" id="cd16527">
    <property type="entry name" value="RING-HC_PEX10"/>
    <property type="match status" value="1"/>
</dbReference>
<sequence length="385" mass="42347">MSEPGPEPRSAAPAVAARASMNYPFATSPDILRVHQKDAYISAQLSSEASNILRLLLGARFAHKYAGATSSLSELMYLCLTTLLGNRTLGEEYCDVIQVSSATTSLSLPNLLQRLSYIMSVTLTPWALAHTLPALRRRLRAKLEHSTARQRARLKPTEPASRGLRLQEYVLKHLDTLTSLSPIYAVSLIAFYFTGSYYHISKRLTSLRYIFTKRLGPHEQREGYEVLGVLLVLQILVQSVLHVRETIFAFRAVEPGATAPTAAIVGPGIELPVSVTGSDPTAVPAPKVLPPGLSSNTNTPILTEPRYELTNSSTLAFIGASADSPSEKEQQRKCTLCLEAYKDPSVTTCGHVFCWECVMDWVREKPECPLCRQSILPQKVLPLRG</sequence>
<dbReference type="PROSITE" id="PS50089">
    <property type="entry name" value="ZF_RING_2"/>
    <property type="match status" value="1"/>
</dbReference>
<dbReference type="GO" id="GO:0005778">
    <property type="term" value="C:peroxisomal membrane"/>
    <property type="evidence" value="ECO:0007669"/>
    <property type="project" value="UniProtKB-SubCell"/>
</dbReference>
<feature type="domain" description="RING-type" evidence="20">
    <location>
        <begin position="334"/>
        <end position="372"/>
    </location>
</feature>
<dbReference type="Gene3D" id="3.30.40.10">
    <property type="entry name" value="Zinc/RING finger domain, C3HC4 (zinc finger)"/>
    <property type="match status" value="1"/>
</dbReference>
<keyword evidence="17" id="KW-0576">Peroxisome</keyword>
<dbReference type="InterPro" id="IPR025654">
    <property type="entry name" value="PEX2/10"/>
</dbReference>
<name>A0A0N1HVR1_9EURO</name>
<dbReference type="FunFam" id="3.30.40.10:FF:000395">
    <property type="entry name" value="Putative Peroxisome biosynthesis protein (Peroxin-10)"/>
    <property type="match status" value="1"/>
</dbReference>
<dbReference type="GO" id="GO:0061630">
    <property type="term" value="F:ubiquitin protein ligase activity"/>
    <property type="evidence" value="ECO:0007669"/>
    <property type="project" value="UniProtKB-EC"/>
</dbReference>
<dbReference type="VEuPathDB" id="FungiDB:AB675_9182"/>
<dbReference type="Pfam" id="PF13639">
    <property type="entry name" value="zf-RING_2"/>
    <property type="match status" value="1"/>
</dbReference>
<dbReference type="InterPro" id="IPR001841">
    <property type="entry name" value="Znf_RING"/>
</dbReference>
<dbReference type="EMBL" id="LFJN01000009">
    <property type="protein sequence ID" value="KPI41460.1"/>
    <property type="molecule type" value="Genomic_DNA"/>
</dbReference>
<dbReference type="GO" id="GO:0008270">
    <property type="term" value="F:zinc ion binding"/>
    <property type="evidence" value="ECO:0007669"/>
    <property type="project" value="UniProtKB-KW"/>
</dbReference>
<keyword evidence="11 19" id="KW-0863">Zinc-finger</keyword>
<dbReference type="GO" id="GO:0016562">
    <property type="term" value="P:protein import into peroxisome matrix, receptor recycling"/>
    <property type="evidence" value="ECO:0007669"/>
    <property type="project" value="UniProtKB-ARBA"/>
</dbReference>
<keyword evidence="9" id="KW-0812">Transmembrane</keyword>
<dbReference type="GO" id="GO:0016567">
    <property type="term" value="P:protein ubiquitination"/>
    <property type="evidence" value="ECO:0007669"/>
    <property type="project" value="UniProtKB-ARBA"/>
</dbReference>
<evidence type="ECO:0000256" key="11">
    <source>
        <dbReference type="ARBA" id="ARBA00022771"/>
    </source>
</evidence>
<dbReference type="Pfam" id="PF04757">
    <property type="entry name" value="Pex2_Pex12"/>
    <property type="match status" value="1"/>
</dbReference>
<keyword evidence="7" id="KW-0962">Peroxisome biogenesis</keyword>
<dbReference type="InterPro" id="IPR013083">
    <property type="entry name" value="Znf_RING/FYVE/PHD"/>
</dbReference>
<evidence type="ECO:0000256" key="14">
    <source>
        <dbReference type="ARBA" id="ARBA00022927"/>
    </source>
</evidence>
<keyword evidence="22" id="KW-1185">Reference proteome</keyword>
<keyword evidence="14" id="KW-0653">Protein transport</keyword>
<evidence type="ECO:0000256" key="17">
    <source>
        <dbReference type="ARBA" id="ARBA00023140"/>
    </source>
</evidence>
<evidence type="ECO:0000256" key="4">
    <source>
        <dbReference type="ARBA" id="ARBA00008704"/>
    </source>
</evidence>
<evidence type="ECO:0000256" key="2">
    <source>
        <dbReference type="ARBA" id="ARBA00004585"/>
    </source>
</evidence>
<keyword evidence="8" id="KW-0808">Transferase</keyword>
<dbReference type="EC" id="2.3.2.27" evidence="5"/>
<evidence type="ECO:0000256" key="10">
    <source>
        <dbReference type="ARBA" id="ARBA00022723"/>
    </source>
</evidence>
<evidence type="ECO:0000259" key="20">
    <source>
        <dbReference type="PROSITE" id="PS50089"/>
    </source>
</evidence>
<dbReference type="Proteomes" id="UP000038010">
    <property type="component" value="Unassembled WGS sequence"/>
</dbReference>
<dbReference type="PANTHER" id="PTHR23350">
    <property type="entry name" value="PEROXISOME ASSEMBLY PROTEIN 10"/>
    <property type="match status" value="1"/>
</dbReference>
<evidence type="ECO:0000256" key="19">
    <source>
        <dbReference type="PROSITE-ProRule" id="PRU00175"/>
    </source>
</evidence>
<dbReference type="RefSeq" id="XP_018001423.1">
    <property type="nucleotide sequence ID" value="XM_018149693.1"/>
</dbReference>
<dbReference type="SUPFAM" id="SSF57850">
    <property type="entry name" value="RING/U-box"/>
    <property type="match status" value="1"/>
</dbReference>
<dbReference type="OrthoDB" id="6270329at2759"/>
<protein>
    <recommendedName>
        <fullName evidence="5">RING-type E3 ubiquitin transferase</fullName>
        <ecNumber evidence="5">2.3.2.27</ecNumber>
    </recommendedName>
    <alternativeName>
        <fullName evidence="18">Peroxin-10</fullName>
    </alternativeName>
</protein>
<evidence type="ECO:0000256" key="6">
    <source>
        <dbReference type="ARBA" id="ARBA00022448"/>
    </source>
</evidence>
<keyword evidence="12" id="KW-0833">Ubl conjugation pathway</keyword>
<evidence type="ECO:0000256" key="3">
    <source>
        <dbReference type="ARBA" id="ARBA00004906"/>
    </source>
</evidence>
<comment type="pathway">
    <text evidence="3">Protein modification; protein ubiquitination.</text>
</comment>